<proteinExistence type="predicted"/>
<gene>
    <name evidence="2" type="ORF">SLS62_006003</name>
</gene>
<accession>A0AAN9UZD7</accession>
<sequence length="93" mass="10828">MGSTEGQRKFHWKRSHGKPVGRREMAEKHYRRAMRTCYQHRANPRIENCLGIPPARPRGNVGDVYRGWHSLGKKFERGVAAEIEEGLQSHFDE</sequence>
<name>A0AAN9UZD7_9PEZI</name>
<protein>
    <submittedName>
        <fullName evidence="2">Uncharacterized protein</fullName>
    </submittedName>
</protein>
<dbReference type="Proteomes" id="UP001320420">
    <property type="component" value="Unassembled WGS sequence"/>
</dbReference>
<organism evidence="2 3">
    <name type="scientific">Diatrype stigma</name>
    <dbReference type="NCBI Taxonomy" id="117547"/>
    <lineage>
        <taxon>Eukaryota</taxon>
        <taxon>Fungi</taxon>
        <taxon>Dikarya</taxon>
        <taxon>Ascomycota</taxon>
        <taxon>Pezizomycotina</taxon>
        <taxon>Sordariomycetes</taxon>
        <taxon>Xylariomycetidae</taxon>
        <taxon>Xylariales</taxon>
        <taxon>Diatrypaceae</taxon>
        <taxon>Diatrype</taxon>
    </lineage>
</organism>
<feature type="region of interest" description="Disordered" evidence="1">
    <location>
        <begin position="1"/>
        <end position="24"/>
    </location>
</feature>
<feature type="compositionally biased region" description="Basic residues" evidence="1">
    <location>
        <begin position="9"/>
        <end position="20"/>
    </location>
</feature>
<evidence type="ECO:0000313" key="3">
    <source>
        <dbReference type="Proteomes" id="UP001320420"/>
    </source>
</evidence>
<dbReference type="AlphaFoldDB" id="A0AAN9UZD7"/>
<dbReference type="EMBL" id="JAKJXP020000042">
    <property type="protein sequence ID" value="KAK7752039.1"/>
    <property type="molecule type" value="Genomic_DNA"/>
</dbReference>
<evidence type="ECO:0000313" key="2">
    <source>
        <dbReference type="EMBL" id="KAK7752039.1"/>
    </source>
</evidence>
<keyword evidence="3" id="KW-1185">Reference proteome</keyword>
<reference evidence="2 3" key="1">
    <citation type="submission" date="2024-02" db="EMBL/GenBank/DDBJ databases">
        <title>De novo assembly and annotation of 12 fungi associated with fruit tree decline syndrome in Ontario, Canada.</title>
        <authorList>
            <person name="Sulman M."/>
            <person name="Ellouze W."/>
            <person name="Ilyukhin E."/>
        </authorList>
    </citation>
    <scope>NUCLEOTIDE SEQUENCE [LARGE SCALE GENOMIC DNA]</scope>
    <source>
        <strain evidence="2 3">M11/M66-122</strain>
    </source>
</reference>
<evidence type="ECO:0000256" key="1">
    <source>
        <dbReference type="SAM" id="MobiDB-lite"/>
    </source>
</evidence>
<comment type="caution">
    <text evidence="2">The sequence shown here is derived from an EMBL/GenBank/DDBJ whole genome shotgun (WGS) entry which is preliminary data.</text>
</comment>